<dbReference type="AlphaFoldDB" id="A0A074S4S3"/>
<accession>A0A074S4S3</accession>
<dbReference type="Proteomes" id="UP000027456">
    <property type="component" value="Unassembled WGS sequence"/>
</dbReference>
<feature type="non-terminal residue" evidence="2">
    <location>
        <position position="161"/>
    </location>
</feature>
<feature type="compositionally biased region" description="Pro residues" evidence="1">
    <location>
        <begin position="30"/>
        <end position="47"/>
    </location>
</feature>
<dbReference type="EMBL" id="AZST01002249">
    <property type="protein sequence ID" value="KEP45102.1"/>
    <property type="molecule type" value="Genomic_DNA"/>
</dbReference>
<dbReference type="HOGENOM" id="CLU_1647824_0_0_1"/>
<organism evidence="2 3">
    <name type="scientific">Rhizoctonia solani 123E</name>
    <dbReference type="NCBI Taxonomy" id="1423351"/>
    <lineage>
        <taxon>Eukaryota</taxon>
        <taxon>Fungi</taxon>
        <taxon>Dikarya</taxon>
        <taxon>Basidiomycota</taxon>
        <taxon>Agaricomycotina</taxon>
        <taxon>Agaricomycetes</taxon>
        <taxon>Cantharellales</taxon>
        <taxon>Ceratobasidiaceae</taxon>
        <taxon>Rhizoctonia</taxon>
    </lineage>
</organism>
<comment type="caution">
    <text evidence="2">The sequence shown here is derived from an EMBL/GenBank/DDBJ whole genome shotgun (WGS) entry which is preliminary data.</text>
</comment>
<gene>
    <name evidence="2" type="ORF">V565_317980</name>
</gene>
<evidence type="ECO:0000256" key="1">
    <source>
        <dbReference type="SAM" id="MobiDB-lite"/>
    </source>
</evidence>
<evidence type="ECO:0000313" key="2">
    <source>
        <dbReference type="EMBL" id="KEP45102.1"/>
    </source>
</evidence>
<reference evidence="2 3" key="1">
    <citation type="submission" date="2013-12" db="EMBL/GenBank/DDBJ databases">
        <authorList>
            <person name="Cubeta M."/>
            <person name="Pakala S."/>
            <person name="Fedorova N."/>
            <person name="Thomas E."/>
            <person name="Dean R."/>
            <person name="Jabaji S."/>
            <person name="Neate S."/>
            <person name="Toda T."/>
            <person name="Tavantzis S."/>
            <person name="Vilgalys R."/>
            <person name="Bharathan N."/>
            <person name="Pakala S."/>
            <person name="Losada L.S."/>
            <person name="Zafar N."/>
            <person name="Nierman W."/>
        </authorList>
    </citation>
    <scope>NUCLEOTIDE SEQUENCE [LARGE SCALE GENOMIC DNA]</scope>
    <source>
        <strain evidence="2 3">123E</strain>
    </source>
</reference>
<feature type="region of interest" description="Disordered" evidence="1">
    <location>
        <begin position="1"/>
        <end position="47"/>
    </location>
</feature>
<feature type="region of interest" description="Disordered" evidence="1">
    <location>
        <begin position="141"/>
        <end position="161"/>
    </location>
</feature>
<proteinExistence type="predicted"/>
<sequence>MPLNYNLPHIHEPNHQPNAGQSPPGVQLAPPSPPPVSPSPPLLPLGPRLAPPGPFLAPQQLYPVPPVPIHPIHHHPGAFPYPAGWPPGPPMGYQNLWAAGYHFYGPPPPLAVPHVPAHYGIPPAYPIPPPPGAHVPNGILAAPNNHPERNPHPQPINNALT</sequence>
<keyword evidence="3" id="KW-1185">Reference proteome</keyword>
<name>A0A074S4S3_9AGAM</name>
<evidence type="ECO:0000313" key="3">
    <source>
        <dbReference type="Proteomes" id="UP000027456"/>
    </source>
</evidence>
<protein>
    <submittedName>
        <fullName evidence="2">Uncharacterized protein</fullName>
    </submittedName>
</protein>